<dbReference type="EMBL" id="MU858136">
    <property type="protein sequence ID" value="KAK4212032.1"/>
    <property type="molecule type" value="Genomic_DNA"/>
</dbReference>
<feature type="region of interest" description="Disordered" evidence="1">
    <location>
        <begin position="1"/>
        <end position="219"/>
    </location>
</feature>
<organism evidence="2 3">
    <name type="scientific">Rhypophila decipiens</name>
    <dbReference type="NCBI Taxonomy" id="261697"/>
    <lineage>
        <taxon>Eukaryota</taxon>
        <taxon>Fungi</taxon>
        <taxon>Dikarya</taxon>
        <taxon>Ascomycota</taxon>
        <taxon>Pezizomycotina</taxon>
        <taxon>Sordariomycetes</taxon>
        <taxon>Sordariomycetidae</taxon>
        <taxon>Sordariales</taxon>
        <taxon>Naviculisporaceae</taxon>
        <taxon>Rhypophila</taxon>
    </lineage>
</organism>
<proteinExistence type="predicted"/>
<evidence type="ECO:0000313" key="2">
    <source>
        <dbReference type="EMBL" id="KAK4212032.1"/>
    </source>
</evidence>
<feature type="compositionally biased region" description="Gly residues" evidence="1">
    <location>
        <begin position="164"/>
        <end position="177"/>
    </location>
</feature>
<feature type="compositionally biased region" description="Basic and acidic residues" evidence="1">
    <location>
        <begin position="117"/>
        <end position="138"/>
    </location>
</feature>
<accession>A0AAN7B6N4</accession>
<sequence>MSHTQSAQSPSADPQPPKQESYLSNSNPVSKDPSESQEASSHNASHSHTSGLGREETGGSSFQSQSQSETHTLKNTLDKQRADEKSSASGSEELKEGGANGDRETEQVKMAPPSEGKVARSVEGTRDSAREMQHREGGGGHVQSGERGVKYGDLGLGSEHGKGQGHGDVGQGQGREMGAGLERKKAQQSSDREQVKEARSEGQDVDGGSFGARPHAEVD</sequence>
<reference evidence="2" key="2">
    <citation type="submission" date="2023-05" db="EMBL/GenBank/DDBJ databases">
        <authorList>
            <consortium name="Lawrence Berkeley National Laboratory"/>
            <person name="Steindorff A."/>
            <person name="Hensen N."/>
            <person name="Bonometti L."/>
            <person name="Westerberg I."/>
            <person name="Brannstrom I.O."/>
            <person name="Guillou S."/>
            <person name="Cros-Aarteil S."/>
            <person name="Calhoun S."/>
            <person name="Haridas S."/>
            <person name="Kuo A."/>
            <person name="Mondo S."/>
            <person name="Pangilinan J."/>
            <person name="Riley R."/>
            <person name="Labutti K."/>
            <person name="Andreopoulos B."/>
            <person name="Lipzen A."/>
            <person name="Chen C."/>
            <person name="Yanf M."/>
            <person name="Daum C."/>
            <person name="Ng V."/>
            <person name="Clum A."/>
            <person name="Ohm R."/>
            <person name="Martin F."/>
            <person name="Silar P."/>
            <person name="Natvig D."/>
            <person name="Lalanne C."/>
            <person name="Gautier V."/>
            <person name="Ament-Velasquez S.L."/>
            <person name="Kruys A."/>
            <person name="Hutchinson M.I."/>
            <person name="Powell A.J."/>
            <person name="Barry K."/>
            <person name="Miller A.N."/>
            <person name="Grigoriev I.V."/>
            <person name="Debuchy R."/>
            <person name="Gladieux P."/>
            <person name="Thoren M.H."/>
            <person name="Johannesson H."/>
        </authorList>
    </citation>
    <scope>NUCLEOTIDE SEQUENCE</scope>
    <source>
        <strain evidence="2">PSN293</strain>
    </source>
</reference>
<feature type="compositionally biased region" description="Basic and acidic residues" evidence="1">
    <location>
        <begin position="76"/>
        <end position="107"/>
    </location>
</feature>
<gene>
    <name evidence="2" type="ORF">QBC37DRAFT_375503</name>
</gene>
<evidence type="ECO:0000256" key="1">
    <source>
        <dbReference type="SAM" id="MobiDB-lite"/>
    </source>
</evidence>
<dbReference type="AlphaFoldDB" id="A0AAN7B6N4"/>
<protein>
    <submittedName>
        <fullName evidence="2">Uncharacterized protein</fullName>
    </submittedName>
</protein>
<comment type="caution">
    <text evidence="2">The sequence shown here is derived from an EMBL/GenBank/DDBJ whole genome shotgun (WGS) entry which is preliminary data.</text>
</comment>
<reference evidence="2" key="1">
    <citation type="journal article" date="2023" name="Mol. Phylogenet. Evol.">
        <title>Genome-scale phylogeny and comparative genomics of the fungal order Sordariales.</title>
        <authorList>
            <person name="Hensen N."/>
            <person name="Bonometti L."/>
            <person name="Westerberg I."/>
            <person name="Brannstrom I.O."/>
            <person name="Guillou S."/>
            <person name="Cros-Aarteil S."/>
            <person name="Calhoun S."/>
            <person name="Haridas S."/>
            <person name="Kuo A."/>
            <person name="Mondo S."/>
            <person name="Pangilinan J."/>
            <person name="Riley R."/>
            <person name="LaButti K."/>
            <person name="Andreopoulos B."/>
            <person name="Lipzen A."/>
            <person name="Chen C."/>
            <person name="Yan M."/>
            <person name="Daum C."/>
            <person name="Ng V."/>
            <person name="Clum A."/>
            <person name="Steindorff A."/>
            <person name="Ohm R.A."/>
            <person name="Martin F."/>
            <person name="Silar P."/>
            <person name="Natvig D.O."/>
            <person name="Lalanne C."/>
            <person name="Gautier V."/>
            <person name="Ament-Velasquez S.L."/>
            <person name="Kruys A."/>
            <person name="Hutchinson M.I."/>
            <person name="Powell A.J."/>
            <person name="Barry K."/>
            <person name="Miller A.N."/>
            <person name="Grigoriev I.V."/>
            <person name="Debuchy R."/>
            <person name="Gladieux P."/>
            <person name="Hiltunen Thoren M."/>
            <person name="Johannesson H."/>
        </authorList>
    </citation>
    <scope>NUCLEOTIDE SEQUENCE</scope>
    <source>
        <strain evidence="2">PSN293</strain>
    </source>
</reference>
<feature type="compositionally biased region" description="Low complexity" evidence="1">
    <location>
        <begin position="36"/>
        <end position="50"/>
    </location>
</feature>
<feature type="compositionally biased region" description="Basic and acidic residues" evidence="1">
    <location>
        <begin position="181"/>
        <end position="202"/>
    </location>
</feature>
<keyword evidence="3" id="KW-1185">Reference proteome</keyword>
<feature type="compositionally biased region" description="Low complexity" evidence="1">
    <location>
        <begin position="1"/>
        <end position="12"/>
    </location>
</feature>
<evidence type="ECO:0000313" key="3">
    <source>
        <dbReference type="Proteomes" id="UP001301769"/>
    </source>
</evidence>
<name>A0AAN7B6N4_9PEZI</name>
<dbReference type="Proteomes" id="UP001301769">
    <property type="component" value="Unassembled WGS sequence"/>
</dbReference>